<dbReference type="Gene3D" id="3.90.1200.10">
    <property type="match status" value="1"/>
</dbReference>
<keyword evidence="2" id="KW-0418">Kinase</keyword>
<accession>A0A1H2Y9M1</accession>
<keyword evidence="3" id="KW-1185">Reference proteome</keyword>
<dbReference type="Proteomes" id="UP000199441">
    <property type="component" value="Unassembled WGS sequence"/>
</dbReference>
<dbReference type="OrthoDB" id="3806873at2"/>
<dbReference type="InterPro" id="IPR041726">
    <property type="entry name" value="ACAD10_11_N"/>
</dbReference>
<dbReference type="EMBL" id="FNOI01000003">
    <property type="protein sequence ID" value="SDX01528.1"/>
    <property type="molecule type" value="Genomic_DNA"/>
</dbReference>
<dbReference type="PANTHER" id="PTHR47829:SF3">
    <property type="entry name" value="AMINOGLYCOSIDE PHOSPHOTRANSFERASE DOMAIN-CONTAINING PROTEIN"/>
    <property type="match status" value="1"/>
</dbReference>
<gene>
    <name evidence="2" type="ORF">SAMN04488001_2254</name>
</gene>
<protein>
    <submittedName>
        <fullName evidence="2">Predicted kinase, aminoglycoside phosphotransferase (APT) family</fullName>
    </submittedName>
</protein>
<dbReference type="RefSeq" id="WP_089947019.1">
    <property type="nucleotide sequence ID" value="NZ_FNOI01000003.1"/>
</dbReference>
<dbReference type="STRING" id="670155.SAMN04488001_2254"/>
<dbReference type="SUPFAM" id="SSF56112">
    <property type="entry name" value="Protein kinase-like (PK-like)"/>
    <property type="match status" value="1"/>
</dbReference>
<evidence type="ECO:0000313" key="3">
    <source>
        <dbReference type="Proteomes" id="UP000199441"/>
    </source>
</evidence>
<dbReference type="InterPro" id="IPR052898">
    <property type="entry name" value="ACAD10-like"/>
</dbReference>
<organism evidence="2 3">
    <name type="scientific">Litoreibacter albidus</name>
    <dbReference type="NCBI Taxonomy" id="670155"/>
    <lineage>
        <taxon>Bacteria</taxon>
        <taxon>Pseudomonadati</taxon>
        <taxon>Pseudomonadota</taxon>
        <taxon>Alphaproteobacteria</taxon>
        <taxon>Rhodobacterales</taxon>
        <taxon>Roseobacteraceae</taxon>
        <taxon>Litoreibacter</taxon>
    </lineage>
</organism>
<dbReference type="GO" id="GO:0016301">
    <property type="term" value="F:kinase activity"/>
    <property type="evidence" value="ECO:0007669"/>
    <property type="project" value="UniProtKB-KW"/>
</dbReference>
<keyword evidence="2" id="KW-0808">Transferase</keyword>
<dbReference type="Gene3D" id="3.30.200.20">
    <property type="entry name" value="Phosphorylase Kinase, domain 1"/>
    <property type="match status" value="1"/>
</dbReference>
<dbReference type="InterPro" id="IPR002575">
    <property type="entry name" value="Aminoglycoside_PTrfase"/>
</dbReference>
<sequence length="348" mass="38080">MGGTTDLLIASLNPYLTAHAPQLGAVRRLDKFGTGQSNPTFKMTTDTGTYVLRTKPPGALLKSAHMVEREFEVMSGLAKTPVPVPAMIHLASDDTSPLGRAFFVMEHLEGRIFWDPSLPELEREERGAVYSAMADTLAALHNVDVGAVGLASFGKPGSYFSRQIDRWSRQYLASVDEADRGMTGIMEWLGLHVPDDDGQVALVHGDYRLDNMMFAPKVPEVIALLDWELSTLGHPLADLAYQCMQWRLPHSGGMRGLGGLDRAALGLPSERDYIARYCMRRGIAPPQNWGFYLVFSYFRLAAILQGVVARAKGGNASNPEAAQKYAQAIPVLIKQAVDIAHDPSEKAI</sequence>
<dbReference type="InterPro" id="IPR011009">
    <property type="entry name" value="Kinase-like_dom_sf"/>
</dbReference>
<proteinExistence type="predicted"/>
<dbReference type="AlphaFoldDB" id="A0A1H2Y9M1"/>
<reference evidence="3" key="1">
    <citation type="submission" date="2016-10" db="EMBL/GenBank/DDBJ databases">
        <authorList>
            <person name="Varghese N."/>
            <person name="Submissions S."/>
        </authorList>
    </citation>
    <scope>NUCLEOTIDE SEQUENCE [LARGE SCALE GENOMIC DNA]</scope>
    <source>
        <strain evidence="3">DSM 26922</strain>
    </source>
</reference>
<dbReference type="CDD" id="cd05154">
    <property type="entry name" value="ACAD10_11_N-like"/>
    <property type="match status" value="1"/>
</dbReference>
<dbReference type="PANTHER" id="PTHR47829">
    <property type="entry name" value="HYDROLASE, PUTATIVE (AFU_ORTHOLOGUE AFUA_1G12880)-RELATED"/>
    <property type="match status" value="1"/>
</dbReference>
<evidence type="ECO:0000259" key="1">
    <source>
        <dbReference type="Pfam" id="PF01636"/>
    </source>
</evidence>
<name>A0A1H2Y9M1_9RHOB</name>
<dbReference type="Pfam" id="PF01636">
    <property type="entry name" value="APH"/>
    <property type="match status" value="1"/>
</dbReference>
<feature type="domain" description="Aminoglycoside phosphotransferase" evidence="1">
    <location>
        <begin position="32"/>
        <end position="262"/>
    </location>
</feature>
<evidence type="ECO:0000313" key="2">
    <source>
        <dbReference type="EMBL" id="SDX01528.1"/>
    </source>
</evidence>